<gene>
    <name evidence="1" type="ORF">METZ01_LOCUS82635</name>
</gene>
<proteinExistence type="predicted"/>
<organism evidence="1">
    <name type="scientific">marine metagenome</name>
    <dbReference type="NCBI Taxonomy" id="408172"/>
    <lineage>
        <taxon>unclassified sequences</taxon>
        <taxon>metagenomes</taxon>
        <taxon>ecological metagenomes</taxon>
    </lineage>
</organism>
<accession>A0A381UPS9</accession>
<evidence type="ECO:0000313" key="1">
    <source>
        <dbReference type="EMBL" id="SVA29781.1"/>
    </source>
</evidence>
<sequence length="24" mass="2746">MVVVEYLHIHGIQGKGKKHTSNRN</sequence>
<reference evidence="1" key="1">
    <citation type="submission" date="2018-05" db="EMBL/GenBank/DDBJ databases">
        <authorList>
            <person name="Lanie J.A."/>
            <person name="Ng W.-L."/>
            <person name="Kazmierczak K.M."/>
            <person name="Andrzejewski T.M."/>
            <person name="Davidsen T.M."/>
            <person name="Wayne K.J."/>
            <person name="Tettelin H."/>
            <person name="Glass J.I."/>
            <person name="Rusch D."/>
            <person name="Podicherti R."/>
            <person name="Tsui H.-C.T."/>
            <person name="Winkler M.E."/>
        </authorList>
    </citation>
    <scope>NUCLEOTIDE SEQUENCE</scope>
</reference>
<dbReference type="AlphaFoldDB" id="A0A381UPS9"/>
<protein>
    <submittedName>
        <fullName evidence="1">Uncharacterized protein</fullName>
    </submittedName>
</protein>
<dbReference type="EMBL" id="UINC01006811">
    <property type="protein sequence ID" value="SVA29781.1"/>
    <property type="molecule type" value="Genomic_DNA"/>
</dbReference>
<name>A0A381UPS9_9ZZZZ</name>